<keyword evidence="2" id="KW-1133">Transmembrane helix</keyword>
<evidence type="ECO:0000313" key="3">
    <source>
        <dbReference type="EMBL" id="QDU40029.1"/>
    </source>
</evidence>
<evidence type="ECO:0000256" key="2">
    <source>
        <dbReference type="SAM" id="Phobius"/>
    </source>
</evidence>
<dbReference type="EMBL" id="CP036275">
    <property type="protein sequence ID" value="QDU40029.1"/>
    <property type="molecule type" value="Genomic_DNA"/>
</dbReference>
<name>A0A517ZC53_9PLAN</name>
<dbReference type="RefSeq" id="WP_145371153.1">
    <property type="nucleotide sequence ID" value="NZ_CP036275.1"/>
</dbReference>
<keyword evidence="2" id="KW-0472">Membrane</keyword>
<evidence type="ECO:0000313" key="4">
    <source>
        <dbReference type="Proteomes" id="UP000320496"/>
    </source>
</evidence>
<feature type="region of interest" description="Disordered" evidence="1">
    <location>
        <begin position="1204"/>
        <end position="1251"/>
    </location>
</feature>
<keyword evidence="4" id="KW-1185">Reference proteome</keyword>
<gene>
    <name evidence="3" type="ORF">Mal4_43830</name>
</gene>
<proteinExistence type="predicted"/>
<accession>A0A517ZC53</accession>
<organism evidence="3 4">
    <name type="scientific">Maioricimonas rarisocia</name>
    <dbReference type="NCBI Taxonomy" id="2528026"/>
    <lineage>
        <taxon>Bacteria</taxon>
        <taxon>Pseudomonadati</taxon>
        <taxon>Planctomycetota</taxon>
        <taxon>Planctomycetia</taxon>
        <taxon>Planctomycetales</taxon>
        <taxon>Planctomycetaceae</taxon>
        <taxon>Maioricimonas</taxon>
    </lineage>
</organism>
<feature type="compositionally biased region" description="Low complexity" evidence="1">
    <location>
        <begin position="349"/>
        <end position="450"/>
    </location>
</feature>
<evidence type="ECO:0000256" key="1">
    <source>
        <dbReference type="SAM" id="MobiDB-lite"/>
    </source>
</evidence>
<dbReference type="Proteomes" id="UP000320496">
    <property type="component" value="Chromosome"/>
</dbReference>
<sequence length="1251" mass="128175">MAAITVHCSHCGAGLKLKDRSKLGKKVACPKCKQPFVLTASDDAGDDEWDDLGSMQSTGRALPPRPSAASSKPKKKASSDGGGQTGLLIGVGVLALLVVCGAGIWLAGSFLGGGGDAPAPVAEGAVAEASDVDAAAAGTAASDPSGGHGSPAGEPASRPSTSAPAKDADLAWLPTETELLIRLRPADLIATPLMQGLMEGADGGDPFATIEQQIGVSPRNIEAVAIGMPGVTDAIRGAAADSEGMKTGAMPAGPGMNPAMLAMGRVENEVVAVVRFRDPIDAGQLKLPGQGGGPAMMEGAMMEAAMTEEAMPGEPQPAMQQPSAPGPSSGHGASGGSAGPSAGHGSGSGAPAQSAPGPSSGHGASNPSAGHGSNVAAPAQQQSAPGPSAGHGASGGASSPSAGHGSSAMSPAAMTSAGSSGPSAGHGSSGQSSPQSSGQSASSGQAGGPQYMSVPRPDKPGEPLTLCLVNPQTLLVGEDAAVRRLVGRGPDEAVVKRFAFIGEGRQISFAVDLRKVPALIEQIEELEGEEAPEEIADLIDLVKQGTTGISLGLTLGSGLDLDVSVAADNAETRQAVQARLDEFVQQIRDGFEEGREQMPPPIAGIVTPLVENLQTGSNNNIVRMSTSLSEEALNEGVQSAQAMLPMLAMSMMGGGMGGGMMGGGNMPMTMGGGGDFGGFDDGAQVVTEGQPAAEVEGAPEEMEVLGLASWSTMQRFTNGPAPPSPLLVSIGLVGGPAGQVVSYGKIRVLDATTESGEQLKQTRPDMMMNDQYFGFVDVDRGGWSDQPEGSTVVSLGFYHPLQEARTLATLAGEMTLKIADETREIVVSDLSSLIDKEPTDPDLQAAGVRVSREESEGGQGESISIAVGSGGDVMVSQITPVDANGNPTQQVMTGQTRFNGQLAYSIETLQGGTLPDKLGLKVTVQKGLSEVPVSFRFSDLEIPESQTPLTDEQKALVTWRESADTKVPIDDVTLQAQVQWSQFASFSNGQQQEPPLVIAVDVVGPGAATVVAVGDLTVKTATGSNEQPLQTRDDQFSFGDGFKAVDRTFLNDNMPVDGVRAKFEFNPPSSIPESISMFSGSVALRTVREQKAVQIDSLAKYVGKRITNSELGRAQVQLALLAQGDQRQLSLLKGTPARIHSIELIDASGNVIPDGSVSRAEFNGKVFYSLFAGDRNVDELGLQITLNVGMRDVEVPFRFADLPVPPKPEPMQGGNESEMEAFPGAEGGFRTPESMTPPGGEPAFPEPSDGT</sequence>
<feature type="region of interest" description="Disordered" evidence="1">
    <location>
        <begin position="133"/>
        <end position="166"/>
    </location>
</feature>
<dbReference type="AlphaFoldDB" id="A0A517ZC53"/>
<feature type="compositionally biased region" description="Low complexity" evidence="1">
    <location>
        <begin position="133"/>
        <end position="145"/>
    </location>
</feature>
<keyword evidence="2" id="KW-0812">Transmembrane</keyword>
<feature type="compositionally biased region" description="Gly residues" evidence="1">
    <location>
        <begin position="332"/>
        <end position="348"/>
    </location>
</feature>
<dbReference type="KEGG" id="mri:Mal4_43830"/>
<feature type="region of interest" description="Disordered" evidence="1">
    <location>
        <begin position="40"/>
        <end position="82"/>
    </location>
</feature>
<dbReference type="OrthoDB" id="291932at2"/>
<reference evidence="3 4" key="1">
    <citation type="submission" date="2019-02" db="EMBL/GenBank/DDBJ databases">
        <title>Deep-cultivation of Planctomycetes and their phenomic and genomic characterization uncovers novel biology.</title>
        <authorList>
            <person name="Wiegand S."/>
            <person name="Jogler M."/>
            <person name="Boedeker C."/>
            <person name="Pinto D."/>
            <person name="Vollmers J."/>
            <person name="Rivas-Marin E."/>
            <person name="Kohn T."/>
            <person name="Peeters S.H."/>
            <person name="Heuer A."/>
            <person name="Rast P."/>
            <person name="Oberbeckmann S."/>
            <person name="Bunk B."/>
            <person name="Jeske O."/>
            <person name="Meyerdierks A."/>
            <person name="Storesund J.E."/>
            <person name="Kallscheuer N."/>
            <person name="Luecker S."/>
            <person name="Lage O.M."/>
            <person name="Pohl T."/>
            <person name="Merkel B.J."/>
            <person name="Hornburger P."/>
            <person name="Mueller R.-W."/>
            <person name="Bruemmer F."/>
            <person name="Labrenz M."/>
            <person name="Spormann A.M."/>
            <person name="Op den Camp H."/>
            <person name="Overmann J."/>
            <person name="Amann R."/>
            <person name="Jetten M.S.M."/>
            <person name="Mascher T."/>
            <person name="Medema M.H."/>
            <person name="Devos D.P."/>
            <person name="Kaster A.-K."/>
            <person name="Ovreas L."/>
            <person name="Rohde M."/>
            <person name="Galperin M.Y."/>
            <person name="Jogler C."/>
        </authorList>
    </citation>
    <scope>NUCLEOTIDE SEQUENCE [LARGE SCALE GENOMIC DNA]</scope>
    <source>
        <strain evidence="3 4">Mal4</strain>
    </source>
</reference>
<protein>
    <recommendedName>
        <fullName evidence="5">Zinc finger/thioredoxin putative domain-containing protein</fullName>
    </recommendedName>
</protein>
<feature type="compositionally biased region" description="Low complexity" evidence="1">
    <location>
        <begin position="308"/>
        <end position="331"/>
    </location>
</feature>
<feature type="region of interest" description="Disordered" evidence="1">
    <location>
        <begin position="308"/>
        <end position="464"/>
    </location>
</feature>
<feature type="transmembrane region" description="Helical" evidence="2">
    <location>
        <begin position="85"/>
        <end position="108"/>
    </location>
</feature>
<evidence type="ECO:0008006" key="5">
    <source>
        <dbReference type="Google" id="ProtNLM"/>
    </source>
</evidence>